<feature type="domain" description="Glycosyl hydrolases family 22 (GH22)" evidence="9">
    <location>
        <begin position="840"/>
        <end position="858"/>
    </location>
</feature>
<dbReference type="PANTHER" id="PTHR11407:SF63">
    <property type="entry name" value="LYSOZYME C"/>
    <property type="match status" value="1"/>
</dbReference>
<dbReference type="Gene3D" id="1.10.530.10">
    <property type="match status" value="5"/>
</dbReference>
<protein>
    <recommendedName>
        <fullName evidence="3">lysozyme</fullName>
        <ecNumber evidence="3">3.2.1.17</ecNumber>
    </recommendedName>
</protein>
<feature type="domain" description="Glycosyl hydrolases family 22 (GH22)" evidence="9">
    <location>
        <begin position="679"/>
        <end position="697"/>
    </location>
</feature>
<evidence type="ECO:0000256" key="4">
    <source>
        <dbReference type="ARBA" id="ARBA00022638"/>
    </source>
</evidence>
<accession>A0A811UTD1</accession>
<dbReference type="PRINTS" id="PR00135">
    <property type="entry name" value="LYZLACT"/>
</dbReference>
<dbReference type="PANTHER" id="PTHR11407">
    <property type="entry name" value="LYSOZYME C"/>
    <property type="match status" value="1"/>
</dbReference>
<evidence type="ECO:0000256" key="8">
    <source>
        <dbReference type="SAM" id="MobiDB-lite"/>
    </source>
</evidence>
<feature type="region of interest" description="Disordered" evidence="8">
    <location>
        <begin position="953"/>
        <end position="975"/>
    </location>
</feature>
<dbReference type="GO" id="GO:0042742">
    <property type="term" value="P:defense response to bacterium"/>
    <property type="evidence" value="ECO:0007669"/>
    <property type="project" value="UniProtKB-KW"/>
</dbReference>
<keyword evidence="4" id="KW-0929">Antimicrobial</keyword>
<feature type="compositionally biased region" description="Low complexity" evidence="8">
    <location>
        <begin position="1032"/>
        <end position="1089"/>
    </location>
</feature>
<dbReference type="FunFam" id="1.10.530.10:FF:000001">
    <property type="entry name" value="Lysozyme C"/>
    <property type="match status" value="1"/>
</dbReference>
<comment type="catalytic activity">
    <reaction evidence="1">
        <text>Hydrolysis of (1-&gt;4)-beta-linkages between N-acetylmuramic acid and N-acetyl-D-glucosamine residues in a peptidoglycan and between N-acetyl-D-glucosamine residues in chitodextrins.</text>
        <dbReference type="EC" id="3.2.1.17"/>
    </reaction>
</comment>
<feature type="compositionally biased region" description="Polar residues" evidence="8">
    <location>
        <begin position="1017"/>
        <end position="1031"/>
    </location>
</feature>
<feature type="compositionally biased region" description="Polar residues" evidence="8">
    <location>
        <begin position="1198"/>
        <end position="1209"/>
    </location>
</feature>
<dbReference type="Pfam" id="PF00062">
    <property type="entry name" value="Lys"/>
    <property type="match status" value="5"/>
</dbReference>
<evidence type="ECO:0000256" key="2">
    <source>
        <dbReference type="ARBA" id="ARBA00010859"/>
    </source>
</evidence>
<keyword evidence="6" id="KW-0326">Glycosidase</keyword>
<feature type="compositionally biased region" description="Polar residues" evidence="8">
    <location>
        <begin position="902"/>
        <end position="914"/>
    </location>
</feature>
<dbReference type="CDD" id="cd16899">
    <property type="entry name" value="LYZ_C_invert"/>
    <property type="match status" value="5"/>
</dbReference>
<proteinExistence type="inferred from homology"/>
<dbReference type="SUPFAM" id="SSF53955">
    <property type="entry name" value="Lysozyme-like"/>
    <property type="match status" value="5"/>
</dbReference>
<dbReference type="GO" id="GO:0003796">
    <property type="term" value="F:lysozyme activity"/>
    <property type="evidence" value="ECO:0007669"/>
    <property type="project" value="UniProtKB-EC"/>
</dbReference>
<evidence type="ECO:0000256" key="6">
    <source>
        <dbReference type="ARBA" id="ARBA00023295"/>
    </source>
</evidence>
<dbReference type="GO" id="GO:0031640">
    <property type="term" value="P:killing of cells of another organism"/>
    <property type="evidence" value="ECO:0007669"/>
    <property type="project" value="UniProtKB-KW"/>
</dbReference>
<dbReference type="InterPro" id="IPR019799">
    <property type="entry name" value="Glyco_hydro_22_CS"/>
</dbReference>
<dbReference type="FunFam" id="1.10.530.10:FF:000016">
    <property type="entry name" value="Uncharacterized protein, isoform B"/>
    <property type="match status" value="3"/>
</dbReference>
<feature type="compositionally biased region" description="Polar residues" evidence="8">
    <location>
        <begin position="1158"/>
        <end position="1170"/>
    </location>
</feature>
<keyword evidence="11" id="KW-1185">Reference proteome</keyword>
<feature type="compositionally biased region" description="Low complexity" evidence="8">
    <location>
        <begin position="1210"/>
        <end position="1279"/>
    </location>
</feature>
<dbReference type="InterPro" id="IPR001916">
    <property type="entry name" value="Glyco_hydro_22"/>
</dbReference>
<organism evidence="10 11">
    <name type="scientific">Ceratitis capitata</name>
    <name type="common">Mediterranean fruit fly</name>
    <name type="synonym">Tephritis capitata</name>
    <dbReference type="NCBI Taxonomy" id="7213"/>
    <lineage>
        <taxon>Eukaryota</taxon>
        <taxon>Metazoa</taxon>
        <taxon>Ecdysozoa</taxon>
        <taxon>Arthropoda</taxon>
        <taxon>Hexapoda</taxon>
        <taxon>Insecta</taxon>
        <taxon>Pterygota</taxon>
        <taxon>Neoptera</taxon>
        <taxon>Endopterygota</taxon>
        <taxon>Diptera</taxon>
        <taxon>Brachycera</taxon>
        <taxon>Muscomorpha</taxon>
        <taxon>Tephritoidea</taxon>
        <taxon>Tephritidae</taxon>
        <taxon>Ceratitis</taxon>
        <taxon>Ceratitis</taxon>
    </lineage>
</organism>
<gene>
    <name evidence="10" type="ORF">CCAP1982_LOCUS10929</name>
</gene>
<keyword evidence="6" id="KW-0378">Hydrolase</keyword>
<feature type="compositionally biased region" description="Low complexity" evidence="8">
    <location>
        <begin position="1137"/>
        <end position="1157"/>
    </location>
</feature>
<evidence type="ECO:0000259" key="9">
    <source>
        <dbReference type="PROSITE" id="PS00128"/>
    </source>
</evidence>
<dbReference type="EMBL" id="CAJHJT010000034">
    <property type="protein sequence ID" value="CAD7002439.1"/>
    <property type="molecule type" value="Genomic_DNA"/>
</dbReference>
<evidence type="ECO:0000256" key="7">
    <source>
        <dbReference type="RuleBase" id="RU004440"/>
    </source>
</evidence>
<evidence type="ECO:0000256" key="3">
    <source>
        <dbReference type="ARBA" id="ARBA00012732"/>
    </source>
</evidence>
<keyword evidence="5" id="KW-1015">Disulfide bond</keyword>
<evidence type="ECO:0000313" key="10">
    <source>
        <dbReference type="EMBL" id="CAD7002439.1"/>
    </source>
</evidence>
<dbReference type="PROSITE" id="PS51348">
    <property type="entry name" value="GLYCOSYL_HYDROL_F22_2"/>
    <property type="match status" value="5"/>
</dbReference>
<evidence type="ECO:0000313" key="11">
    <source>
        <dbReference type="Proteomes" id="UP000606786"/>
    </source>
</evidence>
<dbReference type="EC" id="3.2.1.17" evidence="3"/>
<feature type="domain" description="Glycosyl hydrolases family 22 (GH22)" evidence="9">
    <location>
        <begin position="289"/>
        <end position="307"/>
    </location>
</feature>
<feature type="compositionally biased region" description="Polar residues" evidence="8">
    <location>
        <begin position="1090"/>
        <end position="1127"/>
    </location>
</feature>
<feature type="compositionally biased region" description="Low complexity" evidence="8">
    <location>
        <begin position="1171"/>
        <end position="1197"/>
    </location>
</feature>
<sequence>MTTRLTVRKRECSSSTCVLRLLARVAYILFACGACVNAKVFDRCELAQVLHNKHRLDLHEVATWTCIAQHSSDFNTEAYAGGLAGGSHGLFQISDVYWCSPPGKGFACNLPCERLRDADLTDDLSCLRIIYDEHQRLSGDGYNAWNAYQQFCRHGVEQYVQDCFGATQHVIKPAASQNFGHTAPFDNAPAPYYTPNSLSVHTNAISNSYSTHKRGKVYERCELAQELYYKHKMPMEQIPTWVCIAQHESRFDTAAVGRLNADGSADHGLFQISDLYWCSHDRYSGGKACGLQCTKLLDNDITDDVRCIKRIHGEHTRLSGDGFTAWTVYNRNCQNQQYSHVSACFKDQPYEQSVKTTQVHTAHTHTFPSYQAPQGAIHTQYQANPFLNNHIGSAHKPSATTLQHQQHKYTSFPNTYTQTHTQTQKHKGKVFKRCELAQELYFKHKFPMQDIATWVCIAQHESNYDTAAVGRLNGDGSADHGLFQISDLYWCSHDSFGGKACNIPCTKLLDSDIGDDVQCVRIIYEEHTRLSGDGFTAWTVYNRNCRNRRVEEVANCFDSNEISKTQQFLTTTTTTTQVSSHNNNYNSKNNSITTTSTGLALPTTKGKIYKECELAQELYYKHHLPLADIPTWVCIAKHESRYNTAAVGRLNADGSADHGLFQISDLYWCAHDAYGGKACNIPCHKLLDADISDDVQCIQTIHAEHTRLSGDGFTAWVVYNQHCRNQQWERIASCFPTELETHRMQPAVAGNVGTSAHTEVVTSVGKGKIYKKCELAQELYFKHKMPMQEVPTWVCIAEHESSFNTAAVGRLNADGSADHGLFQISDLYWCSHEVAGGKACHISCNKLLDNDITDDVRCVKTIYEEHTRLSGDGFTAWTVYNRNCRHQQLDRVSSCFDAKELQQAQKASGSTQPPTREPQHTRPTPSSTEKTKLHVYPTKPYVNSEIFRTTPVKAHGGAATTPKPARTTQRPQTQTTKQYYAALLTTTTTTRKPTTLATVVRKPTANSAVGTTKRPGTASTWNWRQPQQQILPTKSTTTRKTTIATRNPTSTTRKPTSPTQKTTSTTRKPTGTTRQPTSTSRKTTFSTTRAPQTTRRSGNIVQSAQKTETINTTKKALTTKVPKTTKNPGLYQEKKTTWNTVTSTTTRRSQTTQTTVNQKIKNATTTKRPATTQSSSFKKPTTTTTTTRRPTTKQSVTKTTSRTANSQTANNKTNIPTTTRRPTTTVRRTTAATTTRPTRKPTTPITVKTPITKKTSTVTRKTTTATTRRPTTTPTSLNNFSTTQVPYTVKKVTTTPTTFTQYTRTSTLKPKITTAKTTTTTNRPSTAAIRKPAAHVASNTSFSTNISNKKSDTGSNKSTSTSSVIPTTNPYRDDPFSHPFFAKYKSQFEIFATTTTRKPTSTTRYQLQSRFGDESEYYQQFRNHTAGNVKTVYAYAFGQNGTPSGNYGK</sequence>
<feature type="compositionally biased region" description="Low complexity" evidence="8">
    <location>
        <begin position="958"/>
        <end position="975"/>
    </location>
</feature>
<dbReference type="InterPro" id="IPR023346">
    <property type="entry name" value="Lysozyme-like_dom_sf"/>
</dbReference>
<dbReference type="SMART" id="SM00263">
    <property type="entry name" value="LYZ1"/>
    <property type="match status" value="5"/>
</dbReference>
<evidence type="ECO:0000256" key="1">
    <source>
        <dbReference type="ARBA" id="ARBA00000632"/>
    </source>
</evidence>
<dbReference type="OrthoDB" id="17373at2759"/>
<feature type="domain" description="Glycosyl hydrolases family 22 (GH22)" evidence="9">
    <location>
        <begin position="501"/>
        <end position="519"/>
    </location>
</feature>
<evidence type="ECO:0000256" key="5">
    <source>
        <dbReference type="ARBA" id="ARBA00023157"/>
    </source>
</evidence>
<comment type="caution">
    <text evidence="10">The sequence shown here is derived from an EMBL/GenBank/DDBJ whole genome shotgun (WGS) entry which is preliminary data.</text>
</comment>
<keyword evidence="4" id="KW-0081">Bacteriolytic enzyme</keyword>
<feature type="region of interest" description="Disordered" evidence="8">
    <location>
        <begin position="1316"/>
        <end position="1372"/>
    </location>
</feature>
<feature type="region of interest" description="Disordered" evidence="8">
    <location>
        <begin position="902"/>
        <end position="934"/>
    </location>
</feature>
<feature type="domain" description="Glycosyl hydrolases family 22 (GH22)" evidence="9">
    <location>
        <begin position="108"/>
        <end position="126"/>
    </location>
</feature>
<comment type="similarity">
    <text evidence="2 7">Belongs to the glycosyl hydrolase 22 family.</text>
</comment>
<feature type="region of interest" description="Disordered" evidence="8">
    <location>
        <begin position="1004"/>
        <end position="1279"/>
    </location>
</feature>
<dbReference type="Proteomes" id="UP000606786">
    <property type="component" value="Unassembled WGS sequence"/>
</dbReference>
<name>A0A811UTD1_CERCA</name>
<dbReference type="PROSITE" id="PS00128">
    <property type="entry name" value="GLYCOSYL_HYDROL_F22_1"/>
    <property type="match status" value="5"/>
</dbReference>
<feature type="compositionally biased region" description="Polar residues" evidence="8">
    <location>
        <begin position="1337"/>
        <end position="1370"/>
    </location>
</feature>
<reference evidence="10" key="1">
    <citation type="submission" date="2020-11" db="EMBL/GenBank/DDBJ databases">
        <authorList>
            <person name="Whitehead M."/>
        </authorList>
    </citation>
    <scope>NUCLEOTIDE SEQUENCE</scope>
    <source>
        <strain evidence="10">EGII</strain>
    </source>
</reference>